<evidence type="ECO:0000313" key="2">
    <source>
        <dbReference type="Proteomes" id="UP000034190"/>
    </source>
</evidence>
<organism evidence="1 2">
    <name type="scientific">Candidatus Falkowbacteria bacterium GW2011_GWA2_41_14</name>
    <dbReference type="NCBI Taxonomy" id="1618635"/>
    <lineage>
        <taxon>Bacteria</taxon>
        <taxon>Candidatus Falkowiibacteriota</taxon>
    </lineage>
</organism>
<evidence type="ECO:0000313" key="1">
    <source>
        <dbReference type="EMBL" id="KKR91900.1"/>
    </source>
</evidence>
<dbReference type="EMBL" id="LCAP01000001">
    <property type="protein sequence ID" value="KKR91900.1"/>
    <property type="molecule type" value="Genomic_DNA"/>
</dbReference>
<protein>
    <submittedName>
        <fullName evidence="1">Recombinase</fullName>
    </submittedName>
</protein>
<reference evidence="1 2" key="1">
    <citation type="journal article" date="2015" name="Nature">
        <title>rRNA introns, odd ribosomes, and small enigmatic genomes across a large radiation of phyla.</title>
        <authorList>
            <person name="Brown C.T."/>
            <person name="Hug L.A."/>
            <person name="Thomas B.C."/>
            <person name="Sharon I."/>
            <person name="Castelle C.J."/>
            <person name="Singh A."/>
            <person name="Wilkins M.J."/>
            <person name="Williams K.H."/>
            <person name="Banfield J.F."/>
        </authorList>
    </citation>
    <scope>NUCLEOTIDE SEQUENCE [LARGE SCALE GENOMIC DNA]</scope>
</reference>
<name>A0A0G0X5F9_9BACT</name>
<accession>A0A0G0X5F9</accession>
<dbReference type="AlphaFoldDB" id="A0A0G0X5F9"/>
<comment type="caution">
    <text evidence="1">The sequence shown here is derived from an EMBL/GenBank/DDBJ whole genome shotgun (WGS) entry which is preliminary data.</text>
</comment>
<sequence length="122" mass="14488">MEILYDDRLNKIITPEFYEKKFAECAAEVKDLDEKISRYTRANINYYILGTQILELVNKVGRLYKNSNPGEKQRLMNFLLSNSTLKDGKMLISYKKPFDLIYQRVSRFDWRDGRDSNPRPLP</sequence>
<dbReference type="Proteomes" id="UP000034190">
    <property type="component" value="Unassembled WGS sequence"/>
</dbReference>
<proteinExistence type="predicted"/>
<gene>
    <name evidence="1" type="ORF">UU43_C0001G0080</name>
</gene>